<accession>A0A645AGD8</accession>
<proteinExistence type="predicted"/>
<reference evidence="1" key="1">
    <citation type="submission" date="2019-08" db="EMBL/GenBank/DDBJ databases">
        <authorList>
            <person name="Kucharzyk K."/>
            <person name="Murdoch R.W."/>
            <person name="Higgins S."/>
            <person name="Loffler F."/>
        </authorList>
    </citation>
    <scope>NUCLEOTIDE SEQUENCE</scope>
</reference>
<organism evidence="1">
    <name type="scientific">bioreactor metagenome</name>
    <dbReference type="NCBI Taxonomy" id="1076179"/>
    <lineage>
        <taxon>unclassified sequences</taxon>
        <taxon>metagenomes</taxon>
        <taxon>ecological metagenomes</taxon>
    </lineage>
</organism>
<dbReference type="InterPro" id="IPR010349">
    <property type="entry name" value="Asparaginase_II"/>
</dbReference>
<comment type="caution">
    <text evidence="1">The sequence shown here is derived from an EMBL/GenBank/DDBJ whole genome shotgun (WGS) entry which is preliminary data.</text>
</comment>
<dbReference type="AlphaFoldDB" id="A0A645AGD8"/>
<sequence>MNSSDVQPLVEVTRGPVVESIHFGTIVISDAVGRVISAVGNPQTVTFLRSSAKPFQILPFVEQGGLEHFGLTDRELAVMCASHHGTDEHVRVIRALQAKIGISEADLLCGIHPPEDKATARRMTANNEANSPLRHNCSGKHSGMLAFCKLRGWPTQDYIYPLHPLQQTLFQTFCELCSVPLSELKLGTDGCSAPVFSVPMQAASRAFALLADPSALPEPRATSLRHIFAAVTANPDMIAAPGALDTELMLACAGKVLVKSGAEGYLAMALLPGACGAGSPAYGITIKVSDGDQFEERARATIAVEVLRQLGAIPADAATHLSAFDRRPQYNWRHMEVGEIRPIFKLPLA</sequence>
<name>A0A645AGD8_9ZZZZ</name>
<evidence type="ECO:0000313" key="1">
    <source>
        <dbReference type="EMBL" id="MPM52265.1"/>
    </source>
</evidence>
<dbReference type="Pfam" id="PF06089">
    <property type="entry name" value="Asparaginase_II"/>
    <property type="match status" value="1"/>
</dbReference>
<dbReference type="PANTHER" id="PTHR42110:SF1">
    <property type="entry name" value="L-ASPARAGINASE, PUTATIVE (AFU_ORTHOLOGUE AFUA_3G11890)-RELATED"/>
    <property type="match status" value="1"/>
</dbReference>
<dbReference type="PANTHER" id="PTHR42110">
    <property type="entry name" value="L-ASPARAGINASE, PUTATIVE (AFU_ORTHOLOGUE AFUA_3G11890)-RELATED"/>
    <property type="match status" value="1"/>
</dbReference>
<gene>
    <name evidence="1" type="ORF">SDC9_99022</name>
</gene>
<evidence type="ECO:0008006" key="2">
    <source>
        <dbReference type="Google" id="ProtNLM"/>
    </source>
</evidence>
<dbReference type="EMBL" id="VSSQ01013782">
    <property type="protein sequence ID" value="MPM52265.1"/>
    <property type="molecule type" value="Genomic_DNA"/>
</dbReference>
<protein>
    <recommendedName>
        <fullName evidence="2">Asparaginase</fullName>
    </recommendedName>
</protein>